<proteinExistence type="predicted"/>
<evidence type="ECO:0000313" key="2">
    <source>
        <dbReference type="EMBL" id="RWT24516.1"/>
    </source>
</evidence>
<name>A0A443VRK9_RAOPL</name>
<comment type="caution">
    <text evidence="2">The sequence shown here is derived from an EMBL/GenBank/DDBJ whole genome shotgun (WGS) entry which is preliminary data.</text>
</comment>
<evidence type="ECO:0000259" key="1">
    <source>
        <dbReference type="Pfam" id="PF00144"/>
    </source>
</evidence>
<accession>A0A443VRK9</accession>
<dbReference type="Gene3D" id="3.40.710.10">
    <property type="entry name" value="DD-peptidase/beta-lactamase superfamily"/>
    <property type="match status" value="1"/>
</dbReference>
<reference evidence="2 3" key="1">
    <citation type="submission" date="2018-06" db="EMBL/GenBank/DDBJ databases">
        <title>Carbapenemase-producing Enterobacteriaceae present in wastewater treatment plant effluent and nearby surface waters in the US.</title>
        <authorList>
            <person name="Mathys D.A."/>
            <person name="Mollenkopf D.F."/>
            <person name="Feicht S.M."/>
            <person name="Adams R.J."/>
            <person name="Albers A.L."/>
            <person name="Stuever D.M."/>
            <person name="Daniels J.B."/>
            <person name="Wittum T.E."/>
        </authorList>
    </citation>
    <scope>NUCLEOTIDE SEQUENCE [LARGE SCALE GENOMIC DNA]</scope>
    <source>
        <strain evidence="2 3">GEO_47_Down_B</strain>
    </source>
</reference>
<dbReference type="Pfam" id="PF00144">
    <property type="entry name" value="Beta-lactamase"/>
    <property type="match status" value="1"/>
</dbReference>
<protein>
    <submittedName>
        <fullName evidence="2">Serine hydrolase</fullName>
    </submittedName>
</protein>
<dbReference type="Proteomes" id="UP000288843">
    <property type="component" value="Unassembled WGS sequence"/>
</dbReference>
<organism evidence="2 3">
    <name type="scientific">Raoultella planticola</name>
    <name type="common">Klebsiella planticola</name>
    <dbReference type="NCBI Taxonomy" id="575"/>
    <lineage>
        <taxon>Bacteria</taxon>
        <taxon>Pseudomonadati</taxon>
        <taxon>Pseudomonadota</taxon>
        <taxon>Gammaproteobacteria</taxon>
        <taxon>Enterobacterales</taxon>
        <taxon>Enterobacteriaceae</taxon>
        <taxon>Klebsiella/Raoultella group</taxon>
        <taxon>Raoultella</taxon>
    </lineage>
</organism>
<dbReference type="InterPro" id="IPR001466">
    <property type="entry name" value="Beta-lactam-related"/>
</dbReference>
<gene>
    <name evidence="2" type="ORF">DN603_06915</name>
</gene>
<feature type="domain" description="Beta-lactamase-related" evidence="1">
    <location>
        <begin position="37"/>
        <end position="365"/>
    </location>
</feature>
<dbReference type="EMBL" id="QKOX01000005">
    <property type="protein sequence ID" value="RWT24516.1"/>
    <property type="molecule type" value="Genomic_DNA"/>
</dbReference>
<dbReference type="GO" id="GO:0016787">
    <property type="term" value="F:hydrolase activity"/>
    <property type="evidence" value="ECO:0007669"/>
    <property type="project" value="UniProtKB-KW"/>
</dbReference>
<evidence type="ECO:0000313" key="3">
    <source>
        <dbReference type="Proteomes" id="UP000288843"/>
    </source>
</evidence>
<sequence length="414" mass="45781">MLLASLLLVGCSGTLSQMSVPSDETSLVGQNSHVLPIDAFVSRYMQRKQVSGVVVAIIHHNGPAEFHCYGVTDAKNRYPITPDTLFALGSLSKGTTAEVITLLVNEGRLHWDDTLLTLLPPGTPLSDDAKKITLLQLVTHTSGLPRQPMNLLSLEHLLVYLSDGENFYHELDNERVLSYLSTFNAPLSHEPEYSNLGYAILGYILTYQTGESVAALASRMIFQPLAMRNSSYLPQTLREYPRRALGHAGDQPKFKPRGALTPDWQFSNNMVGAANLYSDARDLIEYARAHFSPTHHDALDKAFADVSVDYYPREKEAANIAWVTDTLAGQRITYQVGYIGGYSSYIGFDKANQNAVVVLQNSFNWSNYIGHAILQNRLSAPSVSPPLSGEQVNRCSGYDSVYQRPPLSERSSHL</sequence>
<keyword evidence="2" id="KW-0378">Hydrolase</keyword>
<dbReference type="InterPro" id="IPR012338">
    <property type="entry name" value="Beta-lactam/transpept-like"/>
</dbReference>
<dbReference type="PANTHER" id="PTHR46825">
    <property type="entry name" value="D-ALANYL-D-ALANINE-CARBOXYPEPTIDASE/ENDOPEPTIDASE AMPH"/>
    <property type="match status" value="1"/>
</dbReference>
<dbReference type="SUPFAM" id="SSF56601">
    <property type="entry name" value="beta-lactamase/transpeptidase-like"/>
    <property type="match status" value="1"/>
</dbReference>
<dbReference type="InterPro" id="IPR050491">
    <property type="entry name" value="AmpC-like"/>
</dbReference>
<dbReference type="PANTHER" id="PTHR46825:SF8">
    <property type="entry name" value="BETA-LACTAMASE-RELATED"/>
    <property type="match status" value="1"/>
</dbReference>
<dbReference type="AlphaFoldDB" id="A0A443VRK9"/>